<organism evidence="2 3">
    <name type="scientific">Exidia glandulosa HHB12029</name>
    <dbReference type="NCBI Taxonomy" id="1314781"/>
    <lineage>
        <taxon>Eukaryota</taxon>
        <taxon>Fungi</taxon>
        <taxon>Dikarya</taxon>
        <taxon>Basidiomycota</taxon>
        <taxon>Agaricomycotina</taxon>
        <taxon>Agaricomycetes</taxon>
        <taxon>Auriculariales</taxon>
        <taxon>Exidiaceae</taxon>
        <taxon>Exidia</taxon>
    </lineage>
</organism>
<dbReference type="EMBL" id="KV426828">
    <property type="protein sequence ID" value="KZV78594.1"/>
    <property type="molecule type" value="Genomic_DNA"/>
</dbReference>
<evidence type="ECO:0000313" key="3">
    <source>
        <dbReference type="Proteomes" id="UP000077266"/>
    </source>
</evidence>
<evidence type="ECO:0000313" key="2">
    <source>
        <dbReference type="EMBL" id="KZV78594.1"/>
    </source>
</evidence>
<keyword evidence="3" id="KW-1185">Reference proteome</keyword>
<feature type="region of interest" description="Disordered" evidence="1">
    <location>
        <begin position="414"/>
        <end position="483"/>
    </location>
</feature>
<dbReference type="Proteomes" id="UP000077266">
    <property type="component" value="Unassembled WGS sequence"/>
</dbReference>
<name>A0A166MZP6_EXIGL</name>
<feature type="region of interest" description="Disordered" evidence="1">
    <location>
        <begin position="1"/>
        <end position="43"/>
    </location>
</feature>
<sequence length="483" mass="53165">MPSLDVYDVKHGQLSSSSSSSTLKPRPAGPACPTSRSRPPAHAGVDDLTDFVCTLITNGRSGPHFASRAAFKAFPVCSTRARMPSPVTTYGHCAFGVLERGVQASLEPFAGAQATLNHVYALSRLVRSPTRPRRVTVELEFLNSSSDRLPRANFSREDYLNLNAASRTSIAVALPERTTYGRQDRRVGPANVIRINKGAAGTSNRIDKRGRRFTRLVRAIAAALARSRWLGCGTRSARGAWRVQTDLHSPFKTSNRTHAASSINVDSLELPHGLVAPSELQKQPLLPPLSCSIRPSTRTTLRRADALVQRRQCAARVGAHRGSFQQPRNAYTSSVARSPCTFSRHIKSTPREYAPDSKRRPAAYAAKMLGQYIIPASTPPTPRGMRWIRDEASENSSSRAVMLATPRVGATRIRGRQRPARLGQRSVPRSPPRIHESGTSSTARPSHCLKFTRGASNSIQTERTRRRMRDRKEIDANGRVYVR</sequence>
<dbReference type="InParanoid" id="A0A166MZP6"/>
<proteinExistence type="predicted"/>
<reference evidence="2 3" key="1">
    <citation type="journal article" date="2016" name="Mol. Biol. Evol.">
        <title>Comparative Genomics of Early-Diverging Mushroom-Forming Fungi Provides Insights into the Origins of Lignocellulose Decay Capabilities.</title>
        <authorList>
            <person name="Nagy L.G."/>
            <person name="Riley R."/>
            <person name="Tritt A."/>
            <person name="Adam C."/>
            <person name="Daum C."/>
            <person name="Floudas D."/>
            <person name="Sun H."/>
            <person name="Yadav J.S."/>
            <person name="Pangilinan J."/>
            <person name="Larsson K.H."/>
            <person name="Matsuura K."/>
            <person name="Barry K."/>
            <person name="Labutti K."/>
            <person name="Kuo R."/>
            <person name="Ohm R.A."/>
            <person name="Bhattacharya S.S."/>
            <person name="Shirouzu T."/>
            <person name="Yoshinaga Y."/>
            <person name="Martin F.M."/>
            <person name="Grigoriev I.V."/>
            <person name="Hibbett D.S."/>
        </authorList>
    </citation>
    <scope>NUCLEOTIDE SEQUENCE [LARGE SCALE GENOMIC DNA]</scope>
    <source>
        <strain evidence="2 3">HHB12029</strain>
    </source>
</reference>
<dbReference type="AlphaFoldDB" id="A0A166MZP6"/>
<evidence type="ECO:0000256" key="1">
    <source>
        <dbReference type="SAM" id="MobiDB-lite"/>
    </source>
</evidence>
<accession>A0A166MZP6</accession>
<gene>
    <name evidence="2" type="ORF">EXIGLDRAFT_783566</name>
</gene>
<protein>
    <submittedName>
        <fullName evidence="2">Uncharacterized protein</fullName>
    </submittedName>
</protein>